<dbReference type="Pfam" id="PF04290">
    <property type="entry name" value="DctQ"/>
    <property type="match status" value="1"/>
</dbReference>
<evidence type="ECO:0000256" key="8">
    <source>
        <dbReference type="ARBA" id="ARBA00038436"/>
    </source>
</evidence>
<feature type="transmembrane region" description="Helical" evidence="9">
    <location>
        <begin position="20"/>
        <end position="44"/>
    </location>
</feature>
<dbReference type="PANTHER" id="PTHR35011">
    <property type="entry name" value="2,3-DIKETO-L-GULONATE TRAP TRANSPORTER SMALL PERMEASE PROTEIN YIAM"/>
    <property type="match status" value="1"/>
</dbReference>
<comment type="subunit">
    <text evidence="9">The complex comprises the extracytoplasmic solute receptor protein and the two transmembrane proteins.</text>
</comment>
<proteinExistence type="inferred from homology"/>
<organism evidence="11 12">
    <name type="scientific">Flavimaribacter sediminis</name>
    <dbReference type="NCBI Taxonomy" id="2865987"/>
    <lineage>
        <taxon>Bacteria</taxon>
        <taxon>Pseudomonadati</taxon>
        <taxon>Pseudomonadota</taxon>
        <taxon>Alphaproteobacteria</taxon>
        <taxon>Hyphomicrobiales</taxon>
        <taxon>Rhizobiaceae</taxon>
        <taxon>Flavimaribacter</taxon>
    </lineage>
</organism>
<keyword evidence="4 9" id="KW-0997">Cell inner membrane</keyword>
<dbReference type="GO" id="GO:0022857">
    <property type="term" value="F:transmembrane transporter activity"/>
    <property type="evidence" value="ECO:0007669"/>
    <property type="project" value="UniProtKB-UniRule"/>
</dbReference>
<dbReference type="GO" id="GO:0005886">
    <property type="term" value="C:plasma membrane"/>
    <property type="evidence" value="ECO:0007669"/>
    <property type="project" value="UniProtKB-SubCell"/>
</dbReference>
<keyword evidence="5 9" id="KW-0812">Transmembrane</keyword>
<feature type="domain" description="Tripartite ATP-independent periplasmic transporters DctQ component" evidence="10">
    <location>
        <begin position="30"/>
        <end position="167"/>
    </location>
</feature>
<evidence type="ECO:0000256" key="2">
    <source>
        <dbReference type="ARBA" id="ARBA00022448"/>
    </source>
</evidence>
<evidence type="ECO:0000256" key="1">
    <source>
        <dbReference type="ARBA" id="ARBA00004429"/>
    </source>
</evidence>
<evidence type="ECO:0000256" key="6">
    <source>
        <dbReference type="ARBA" id="ARBA00022989"/>
    </source>
</evidence>
<dbReference type="RefSeq" id="WP_220226767.1">
    <property type="nucleotide sequence ID" value="NZ_JAICBX010000001.1"/>
</dbReference>
<name>A0AAE2ZKM6_9HYPH</name>
<evidence type="ECO:0000256" key="4">
    <source>
        <dbReference type="ARBA" id="ARBA00022519"/>
    </source>
</evidence>
<sequence length="175" mass="18791">MRSATEIVDRISSTLNGVALTGAALAIIVMVASAGFQVIARYIFDAPPIWTEETARYAMVWAGLLGASAAFRMKQDPTLFPDMVKREGGRGLALALVRAAGVFIFVAPILYYSFFGRGMNIAKGFLARTLGREAEMLGVPMVFFTAAIPIAFAFIVIHVIADVLTRLSRISAAGE</sequence>
<comment type="subcellular location">
    <subcellularLocation>
        <location evidence="1 9">Cell inner membrane</location>
        <topology evidence="1 9">Multi-pass membrane protein</topology>
    </subcellularLocation>
</comment>
<dbReference type="GO" id="GO:0015740">
    <property type="term" value="P:C4-dicarboxylate transport"/>
    <property type="evidence" value="ECO:0007669"/>
    <property type="project" value="TreeGrafter"/>
</dbReference>
<evidence type="ECO:0000256" key="9">
    <source>
        <dbReference type="RuleBase" id="RU369079"/>
    </source>
</evidence>
<keyword evidence="6 9" id="KW-1133">Transmembrane helix</keyword>
<feature type="transmembrane region" description="Helical" evidence="9">
    <location>
        <begin position="56"/>
        <end position="73"/>
    </location>
</feature>
<evidence type="ECO:0000313" key="11">
    <source>
        <dbReference type="EMBL" id="MBW8636058.1"/>
    </source>
</evidence>
<evidence type="ECO:0000256" key="5">
    <source>
        <dbReference type="ARBA" id="ARBA00022692"/>
    </source>
</evidence>
<comment type="similarity">
    <text evidence="8 9">Belongs to the TRAP transporter small permease family.</text>
</comment>
<evidence type="ECO:0000313" key="12">
    <source>
        <dbReference type="Proteomes" id="UP001196509"/>
    </source>
</evidence>
<comment type="function">
    <text evidence="9">Part of the tripartite ATP-independent periplasmic (TRAP) transport system.</text>
</comment>
<dbReference type="AlphaFoldDB" id="A0AAE2ZKM6"/>
<evidence type="ECO:0000256" key="7">
    <source>
        <dbReference type="ARBA" id="ARBA00023136"/>
    </source>
</evidence>
<keyword evidence="2 9" id="KW-0813">Transport</keyword>
<feature type="transmembrane region" description="Helical" evidence="9">
    <location>
        <begin position="136"/>
        <end position="161"/>
    </location>
</feature>
<evidence type="ECO:0000259" key="10">
    <source>
        <dbReference type="Pfam" id="PF04290"/>
    </source>
</evidence>
<dbReference type="InterPro" id="IPR055348">
    <property type="entry name" value="DctQ"/>
</dbReference>
<evidence type="ECO:0000256" key="3">
    <source>
        <dbReference type="ARBA" id="ARBA00022475"/>
    </source>
</evidence>
<dbReference type="InterPro" id="IPR007387">
    <property type="entry name" value="TRAP_DctQ"/>
</dbReference>
<dbReference type="Proteomes" id="UP001196509">
    <property type="component" value="Unassembled WGS sequence"/>
</dbReference>
<keyword evidence="3" id="KW-1003">Cell membrane</keyword>
<dbReference type="PANTHER" id="PTHR35011:SF2">
    <property type="entry name" value="2,3-DIKETO-L-GULONATE TRAP TRANSPORTER SMALL PERMEASE PROTEIN YIAM"/>
    <property type="match status" value="1"/>
</dbReference>
<comment type="caution">
    <text evidence="11">The sequence shown here is derived from an EMBL/GenBank/DDBJ whole genome shotgun (WGS) entry which is preliminary data.</text>
</comment>
<dbReference type="EMBL" id="JAICBX010000001">
    <property type="protein sequence ID" value="MBW8636058.1"/>
    <property type="molecule type" value="Genomic_DNA"/>
</dbReference>
<keyword evidence="12" id="KW-1185">Reference proteome</keyword>
<keyword evidence="7 9" id="KW-0472">Membrane</keyword>
<reference evidence="11" key="1">
    <citation type="submission" date="2021-08" db="EMBL/GenBank/DDBJ databases">
        <title>Hoeflea bacterium WL0058 sp. nov., isolated from the sediment.</title>
        <authorList>
            <person name="Wang L."/>
            <person name="Zhang D."/>
        </authorList>
    </citation>
    <scope>NUCLEOTIDE SEQUENCE</scope>
    <source>
        <strain evidence="11">WL0058</strain>
    </source>
</reference>
<accession>A0AAE2ZKM6</accession>
<protein>
    <recommendedName>
        <fullName evidence="9">TRAP transporter small permease protein</fullName>
    </recommendedName>
</protein>
<feature type="transmembrane region" description="Helical" evidence="9">
    <location>
        <begin position="93"/>
        <end position="115"/>
    </location>
</feature>
<gene>
    <name evidence="11" type="ORF">K1W69_02580</name>
</gene>